<dbReference type="HAMAP" id="MF_00440">
    <property type="entry name" value="NrdR"/>
    <property type="match status" value="1"/>
</dbReference>
<dbReference type="InterPro" id="IPR005144">
    <property type="entry name" value="ATP-cone_dom"/>
</dbReference>
<evidence type="ECO:0000256" key="1">
    <source>
        <dbReference type="ARBA" id="ARBA00022491"/>
    </source>
</evidence>
<keyword evidence="2 8" id="KW-0547">Nucleotide-binding</keyword>
<evidence type="ECO:0000256" key="8">
    <source>
        <dbReference type="HAMAP-Rule" id="MF_00440"/>
    </source>
</evidence>
<evidence type="ECO:0000256" key="3">
    <source>
        <dbReference type="ARBA" id="ARBA00022833"/>
    </source>
</evidence>
<keyword evidence="4 8" id="KW-0067">ATP-binding</keyword>
<comment type="similarity">
    <text evidence="8">Belongs to the NrdR family.</text>
</comment>
<evidence type="ECO:0000256" key="5">
    <source>
        <dbReference type="ARBA" id="ARBA00023015"/>
    </source>
</evidence>
<keyword evidence="11" id="KW-1185">Reference proteome</keyword>
<keyword evidence="1 8" id="KW-0678">Repressor</keyword>
<dbReference type="RefSeq" id="WP_183672734.1">
    <property type="nucleotide sequence ID" value="NZ_CBCRYX010000003.1"/>
</dbReference>
<dbReference type="Proteomes" id="UP000579136">
    <property type="component" value="Unassembled WGS sequence"/>
</dbReference>
<dbReference type="EMBL" id="JACHHF010000001">
    <property type="protein sequence ID" value="MBB5175302.1"/>
    <property type="molecule type" value="Genomic_DNA"/>
</dbReference>
<dbReference type="GO" id="GO:0008270">
    <property type="term" value="F:zinc ion binding"/>
    <property type="evidence" value="ECO:0007669"/>
    <property type="project" value="UniProtKB-UniRule"/>
</dbReference>
<comment type="caution">
    <text evidence="10">The sequence shown here is derived from an EMBL/GenBank/DDBJ whole genome shotgun (WGS) entry which is preliminary data.</text>
</comment>
<evidence type="ECO:0000256" key="6">
    <source>
        <dbReference type="ARBA" id="ARBA00023125"/>
    </source>
</evidence>
<comment type="function">
    <text evidence="8">Negatively regulates transcription of bacterial ribonucleotide reductase nrd genes and operons by binding to NrdR-boxes.</text>
</comment>
<dbReference type="Pfam" id="PF03477">
    <property type="entry name" value="ATP-cone"/>
    <property type="match status" value="1"/>
</dbReference>
<sequence length="154" mass="18178">MRCPNCKHENTKVIDSRHADDMTSIRRRRECEACNSRFTTFERIELSPLVVIKKDNTREKFDRDKILDGLMKSCEKRPISYLEVEKCVERIEKKIRNTNNNEVSSNDIGEIVMEELMNLDQVAYVRFASVYREFTDINQLMDALKHLDKGETIE</sequence>
<dbReference type="PANTHER" id="PTHR30455">
    <property type="entry name" value="TRANSCRIPTIONAL REPRESSOR NRDR"/>
    <property type="match status" value="1"/>
</dbReference>
<keyword evidence="8" id="KW-0479">Metal-binding</keyword>
<feature type="zinc finger region" evidence="8">
    <location>
        <begin position="3"/>
        <end position="34"/>
    </location>
</feature>
<dbReference type="AlphaFoldDB" id="A0A9Q2HF93"/>
<evidence type="ECO:0000256" key="2">
    <source>
        <dbReference type="ARBA" id="ARBA00022741"/>
    </source>
</evidence>
<dbReference type="GO" id="GO:0003677">
    <property type="term" value="F:DNA binding"/>
    <property type="evidence" value="ECO:0007669"/>
    <property type="project" value="UniProtKB-KW"/>
</dbReference>
<dbReference type="NCBIfam" id="TIGR00244">
    <property type="entry name" value="transcriptional regulator NrdR"/>
    <property type="match status" value="1"/>
</dbReference>
<accession>A0A9Q2HF93</accession>
<dbReference type="PANTHER" id="PTHR30455:SF2">
    <property type="entry name" value="TRANSCRIPTIONAL REPRESSOR NRDR"/>
    <property type="match status" value="1"/>
</dbReference>
<evidence type="ECO:0000313" key="11">
    <source>
        <dbReference type="Proteomes" id="UP000579136"/>
    </source>
</evidence>
<keyword evidence="6 8" id="KW-0238">DNA-binding</keyword>
<reference evidence="10 11" key="1">
    <citation type="submission" date="2020-08" db="EMBL/GenBank/DDBJ databases">
        <title>Genomic Encyclopedia of Type Strains, Phase IV (KMG-IV): sequencing the most valuable type-strain genomes for metagenomic binning, comparative biology and taxonomic classification.</title>
        <authorList>
            <person name="Goeker M."/>
        </authorList>
    </citation>
    <scope>NUCLEOTIDE SEQUENCE [LARGE SCALE GENOMIC DNA]</scope>
    <source>
        <strain evidence="10 11">DSM 19163</strain>
    </source>
</reference>
<evidence type="ECO:0000256" key="7">
    <source>
        <dbReference type="ARBA" id="ARBA00023163"/>
    </source>
</evidence>
<keyword evidence="5 8" id="KW-0805">Transcription regulation</keyword>
<proteinExistence type="inferred from homology"/>
<dbReference type="GO" id="GO:0045892">
    <property type="term" value="P:negative regulation of DNA-templated transcription"/>
    <property type="evidence" value="ECO:0007669"/>
    <property type="project" value="UniProtKB-UniRule"/>
</dbReference>
<name>A0A9Q2HF93_9STAP</name>
<gene>
    <name evidence="8" type="primary">nrdR</name>
    <name evidence="10" type="ORF">HNQ45_000160</name>
</gene>
<dbReference type="InterPro" id="IPR003796">
    <property type="entry name" value="RNR_NrdR-like"/>
</dbReference>
<evidence type="ECO:0000313" key="10">
    <source>
        <dbReference type="EMBL" id="MBB5175302.1"/>
    </source>
</evidence>
<evidence type="ECO:0000256" key="4">
    <source>
        <dbReference type="ARBA" id="ARBA00022840"/>
    </source>
</evidence>
<dbReference type="Pfam" id="PF22811">
    <property type="entry name" value="Zn_ribbon_NrdR"/>
    <property type="match status" value="1"/>
</dbReference>
<keyword evidence="8" id="KW-0863">Zinc-finger</keyword>
<dbReference type="PROSITE" id="PS51161">
    <property type="entry name" value="ATP_CONE"/>
    <property type="match status" value="1"/>
</dbReference>
<keyword evidence="7 8" id="KW-0804">Transcription</keyword>
<dbReference type="GO" id="GO:0005524">
    <property type="term" value="F:ATP binding"/>
    <property type="evidence" value="ECO:0007669"/>
    <property type="project" value="UniProtKB-UniRule"/>
</dbReference>
<dbReference type="InterPro" id="IPR055173">
    <property type="entry name" value="NrdR-like_N"/>
</dbReference>
<organism evidence="10 11">
    <name type="scientific">Nosocomiicoccus ampullae</name>
    <dbReference type="NCBI Taxonomy" id="489910"/>
    <lineage>
        <taxon>Bacteria</taxon>
        <taxon>Bacillati</taxon>
        <taxon>Bacillota</taxon>
        <taxon>Bacilli</taxon>
        <taxon>Bacillales</taxon>
        <taxon>Staphylococcaceae</taxon>
        <taxon>Nosocomiicoccus</taxon>
    </lineage>
</organism>
<protein>
    <recommendedName>
        <fullName evidence="8">Transcriptional repressor NrdR</fullName>
    </recommendedName>
</protein>
<comment type="cofactor">
    <cofactor evidence="8">
        <name>Zn(2+)</name>
        <dbReference type="ChEBI" id="CHEBI:29105"/>
    </cofactor>
    <text evidence="8">Binds 1 zinc ion.</text>
</comment>
<keyword evidence="3 8" id="KW-0862">Zinc</keyword>
<feature type="domain" description="ATP-cone" evidence="9">
    <location>
        <begin position="49"/>
        <end position="139"/>
    </location>
</feature>
<evidence type="ECO:0000259" key="9">
    <source>
        <dbReference type="PROSITE" id="PS51161"/>
    </source>
</evidence>